<sequence>MTNSKKKLLMAKLDFLKQSCYSHSFARSHAEFGLEKPHAFFFSRTGCSEEGGCLSNESWFPFSWTLPTVLSEAWRMVVYGYSSVLCGFDFWLPFPENDVVKG</sequence>
<dbReference type="Proteomes" id="UP001519460">
    <property type="component" value="Unassembled WGS sequence"/>
</dbReference>
<evidence type="ECO:0000313" key="2">
    <source>
        <dbReference type="Proteomes" id="UP001519460"/>
    </source>
</evidence>
<gene>
    <name evidence="1" type="ORF">BaRGS_00028600</name>
</gene>
<accession>A0ABD0JZA6</accession>
<evidence type="ECO:0000313" key="1">
    <source>
        <dbReference type="EMBL" id="KAK7480116.1"/>
    </source>
</evidence>
<comment type="caution">
    <text evidence="1">The sequence shown here is derived from an EMBL/GenBank/DDBJ whole genome shotgun (WGS) entry which is preliminary data.</text>
</comment>
<name>A0ABD0JZA6_9CAEN</name>
<protein>
    <submittedName>
        <fullName evidence="1">Uncharacterized protein</fullName>
    </submittedName>
</protein>
<organism evidence="1 2">
    <name type="scientific">Batillaria attramentaria</name>
    <dbReference type="NCBI Taxonomy" id="370345"/>
    <lineage>
        <taxon>Eukaryota</taxon>
        <taxon>Metazoa</taxon>
        <taxon>Spiralia</taxon>
        <taxon>Lophotrochozoa</taxon>
        <taxon>Mollusca</taxon>
        <taxon>Gastropoda</taxon>
        <taxon>Caenogastropoda</taxon>
        <taxon>Sorbeoconcha</taxon>
        <taxon>Cerithioidea</taxon>
        <taxon>Batillariidae</taxon>
        <taxon>Batillaria</taxon>
    </lineage>
</organism>
<dbReference type="AlphaFoldDB" id="A0ABD0JZA6"/>
<reference evidence="1 2" key="1">
    <citation type="journal article" date="2023" name="Sci. Data">
        <title>Genome assembly of the Korean intertidal mud-creeper Batillaria attramentaria.</title>
        <authorList>
            <person name="Patra A.K."/>
            <person name="Ho P.T."/>
            <person name="Jun S."/>
            <person name="Lee S.J."/>
            <person name="Kim Y."/>
            <person name="Won Y.J."/>
        </authorList>
    </citation>
    <scope>NUCLEOTIDE SEQUENCE [LARGE SCALE GENOMIC DNA]</scope>
    <source>
        <strain evidence="1">Wonlab-2016</strain>
    </source>
</reference>
<keyword evidence="2" id="KW-1185">Reference proteome</keyword>
<dbReference type="EMBL" id="JACVVK020000287">
    <property type="protein sequence ID" value="KAK7480116.1"/>
    <property type="molecule type" value="Genomic_DNA"/>
</dbReference>
<proteinExistence type="predicted"/>